<dbReference type="GO" id="GO:0005576">
    <property type="term" value="C:extracellular region"/>
    <property type="evidence" value="ECO:0007669"/>
    <property type="project" value="GOC"/>
</dbReference>
<keyword evidence="3 5" id="KW-0175">Coiled coil</keyword>
<reference evidence="7" key="1">
    <citation type="journal article" date="2023" name="G3 (Bethesda)">
        <title>Whole genome assembly and annotation of the endangered Caribbean coral Acropora cervicornis.</title>
        <authorList>
            <person name="Selwyn J.D."/>
            <person name="Vollmer S.V."/>
        </authorList>
    </citation>
    <scope>NUCLEOTIDE SEQUENCE</scope>
    <source>
        <strain evidence="7">K2</strain>
    </source>
</reference>
<organism evidence="7 8">
    <name type="scientific">Acropora cervicornis</name>
    <name type="common">Staghorn coral</name>
    <dbReference type="NCBI Taxonomy" id="6130"/>
    <lineage>
        <taxon>Eukaryota</taxon>
        <taxon>Metazoa</taxon>
        <taxon>Cnidaria</taxon>
        <taxon>Anthozoa</taxon>
        <taxon>Hexacorallia</taxon>
        <taxon>Scleractinia</taxon>
        <taxon>Astrocoeniina</taxon>
        <taxon>Acroporidae</taxon>
        <taxon>Acropora</taxon>
    </lineage>
</organism>
<accession>A0AAD9R668</accession>
<protein>
    <recommendedName>
        <fullName evidence="2">Coiled-coil domain-containing protein 39</fullName>
    </recommendedName>
</protein>
<feature type="compositionally biased region" description="Low complexity" evidence="6">
    <location>
        <begin position="391"/>
        <end position="407"/>
    </location>
</feature>
<dbReference type="GO" id="GO:0060285">
    <property type="term" value="P:cilium-dependent cell motility"/>
    <property type="evidence" value="ECO:0007669"/>
    <property type="project" value="TreeGrafter"/>
</dbReference>
<dbReference type="GO" id="GO:0060287">
    <property type="term" value="P:epithelial cilium movement involved in determination of left/right asymmetry"/>
    <property type="evidence" value="ECO:0007669"/>
    <property type="project" value="TreeGrafter"/>
</dbReference>
<dbReference type="EMBL" id="JARQWQ010000002">
    <property type="protein sequence ID" value="KAK2573593.1"/>
    <property type="molecule type" value="Genomic_DNA"/>
</dbReference>
<feature type="compositionally biased region" description="Low complexity" evidence="6">
    <location>
        <begin position="316"/>
        <end position="347"/>
    </location>
</feature>
<evidence type="ECO:0000256" key="2">
    <source>
        <dbReference type="ARBA" id="ARBA00016725"/>
    </source>
</evidence>
<reference evidence="7" key="2">
    <citation type="journal article" date="2023" name="Science">
        <title>Genomic signatures of disease resistance in endangered staghorn corals.</title>
        <authorList>
            <person name="Vollmer S.V."/>
            <person name="Selwyn J.D."/>
            <person name="Despard B.A."/>
            <person name="Roesel C.L."/>
        </authorList>
    </citation>
    <scope>NUCLEOTIDE SEQUENCE</scope>
    <source>
        <strain evidence="7">K2</strain>
    </source>
</reference>
<name>A0AAD9R668_ACRCE</name>
<feature type="region of interest" description="Disordered" evidence="6">
    <location>
        <begin position="304"/>
        <end position="413"/>
    </location>
</feature>
<evidence type="ECO:0000313" key="7">
    <source>
        <dbReference type="EMBL" id="KAK2573593.1"/>
    </source>
</evidence>
<evidence type="ECO:0000313" key="8">
    <source>
        <dbReference type="Proteomes" id="UP001249851"/>
    </source>
</evidence>
<evidence type="ECO:0000256" key="1">
    <source>
        <dbReference type="ARBA" id="ARBA00005805"/>
    </source>
</evidence>
<evidence type="ECO:0000256" key="4">
    <source>
        <dbReference type="ARBA" id="ARBA00045182"/>
    </source>
</evidence>
<gene>
    <name evidence="7" type="ORF">P5673_001264</name>
</gene>
<proteinExistence type="inferred from homology"/>
<comment type="caution">
    <text evidence="7">The sequence shown here is derived from an EMBL/GenBank/DDBJ whole genome shotgun (WGS) entry which is preliminary data.</text>
</comment>
<dbReference type="Proteomes" id="UP001249851">
    <property type="component" value="Unassembled WGS sequence"/>
</dbReference>
<dbReference type="PANTHER" id="PTHR18962">
    <property type="entry name" value="COILED-COIL DOMAIN-CONTAINING PROTEIN 39"/>
    <property type="match status" value="1"/>
</dbReference>
<dbReference type="GO" id="GO:0005930">
    <property type="term" value="C:axoneme"/>
    <property type="evidence" value="ECO:0007669"/>
    <property type="project" value="InterPro"/>
</dbReference>
<dbReference type="Pfam" id="PF24161">
    <property type="entry name" value="CCDC39"/>
    <property type="match status" value="1"/>
</dbReference>
<keyword evidence="8" id="KW-1185">Reference proteome</keyword>
<comment type="similarity">
    <text evidence="1">Belongs to the CCDC39 family.</text>
</comment>
<evidence type="ECO:0000256" key="5">
    <source>
        <dbReference type="SAM" id="Coils"/>
    </source>
</evidence>
<evidence type="ECO:0000256" key="6">
    <source>
        <dbReference type="SAM" id="MobiDB-lite"/>
    </source>
</evidence>
<evidence type="ECO:0000256" key="3">
    <source>
        <dbReference type="ARBA" id="ARBA00023054"/>
    </source>
</evidence>
<dbReference type="AlphaFoldDB" id="A0AAD9R668"/>
<comment type="function">
    <text evidence="4">Required for assembly of dynein regulatory complex (DRC) and inner dynein arm (IDA) complexes, which are responsible for ciliary beat regulation, thereby playing a central role in motility in cilia and flagella. Probably acts together with CCDC40 to form a molecular ruler that determines the 96 nanometer (nm) repeat length and arrangements of components in cilia and flagella. Not required for outer dynein arm complexes assembly.</text>
</comment>
<dbReference type="InterPro" id="IPR033290">
    <property type="entry name" value="CCDC39"/>
</dbReference>
<dbReference type="PANTHER" id="PTHR18962:SF0">
    <property type="entry name" value="COILED-COIL DOMAIN-CONTAINING PROTEIN 39"/>
    <property type="match status" value="1"/>
</dbReference>
<dbReference type="GO" id="GO:0036159">
    <property type="term" value="P:inner dynein arm assembly"/>
    <property type="evidence" value="ECO:0007669"/>
    <property type="project" value="InterPro"/>
</dbReference>
<feature type="coiled-coil region" evidence="5">
    <location>
        <begin position="107"/>
        <end position="252"/>
    </location>
</feature>
<sequence length="413" mass="46386">MVDENILKLEIKRLRDTLSSKADNVFNLEKRKLHLETAMNQRRHEINIHKDMLKAQIKSAEVERQTVSSELHERISKIDKLRKRYEILMISMAPPEGEEERSQAYFVIKAAQEKEELQREGDELDAKIRKAEKEIRALENTLRLMNGRNETYRKSFNKVDEMSEEFDEKQRLEDQMRAVMDKYKYKRRQIRELQEDLGSMQNTLGNLTADEQALVEVISEKRVKTTNLQKELDDQKAKKDRASREAAKIARAVRSAKKSSGELHEERDMHLRELREFNAQTMKQMGEVLHNYPDLGPSVQLYFSQAGLPMPPSPGPGTSRPTSSRSARSSGSTSSARSDISSGSRRGVGTVDIGALALTEAGSPTGAGSPKQGASPASSARGRKPSSRPGSTAGSKASSRASSAASRRSMEQR</sequence>